<feature type="domain" description="Allophanate hydrolase C-terminal" evidence="2">
    <location>
        <begin position="478"/>
        <end position="599"/>
    </location>
</feature>
<evidence type="ECO:0000259" key="2">
    <source>
        <dbReference type="Pfam" id="PF21986"/>
    </source>
</evidence>
<protein>
    <submittedName>
        <fullName evidence="3">Allophanate hydrolase</fullName>
        <ecNumber evidence="3">3.5.1.54</ecNumber>
    </submittedName>
</protein>
<name>A0ABV2RJE7_BRAJP</name>
<sequence>MRAEMEAEQPETIAAIVAAHRAGTITPAQTVARTYQRIRDHNDPAIFISLRDEKDAIAEAEKLAARDASSLPLYGVPVAVKDNIDALGFPTTAACPAFSYTPTRDSTAVERLRAAGAIIIGKTNLDQFATGLVGVRSPYGIPKNSIREDLIPGGSSSGSAVAVGAGFVPLSLGTDTAGSGRVPAMLNNIVGLKPSLGMISTAGLVPACRTLDCISVFALTVDDAALALSVMAGPDQADPFSRDRPLGAITPFPANLRLGVPRNGQLIFFGDRKAEAAYGDALKRWTALGAKLVEFDLEPFYETARLLYEGPWVAERYLVIKDLLASAPDSIHPVTREITVAGARLTAAETFSALYRLQGLRKIAERTFTNIDALVLPTAPTAYTTAQVLANPIELNSRLGTYTNFVNLLDLCGLAVPASMRADGIPFGITLLAPAGRDALLASIGRVFHADTKLTVGAKGVAQAPLAPLARNGSDEIPIAVVGAHLSGMALNGELTALNGQLIEATMTAPDYKLYALKTTPPKPGMLRVEAGTGASIELEIWSLSSSAFGKFVNAIPAPMAIGTVRLADGRSVKGFLVEPEVLGEARDITAYGGWRAYVKEAATT</sequence>
<accession>A0ABV2RJE7</accession>
<dbReference type="Gene3D" id="3.90.1300.10">
    <property type="entry name" value="Amidase signature (AS) domain"/>
    <property type="match status" value="1"/>
</dbReference>
<dbReference type="PANTHER" id="PTHR11895">
    <property type="entry name" value="TRANSAMIDASE"/>
    <property type="match status" value="1"/>
</dbReference>
<dbReference type="InterPro" id="IPR053844">
    <property type="entry name" value="AH_C"/>
</dbReference>
<dbReference type="Proteomes" id="UP001549291">
    <property type="component" value="Unassembled WGS sequence"/>
</dbReference>
<dbReference type="InterPro" id="IPR000120">
    <property type="entry name" value="Amidase"/>
</dbReference>
<dbReference type="InterPro" id="IPR036928">
    <property type="entry name" value="AS_sf"/>
</dbReference>
<proteinExistence type="predicted"/>
<dbReference type="EC" id="3.5.1.54" evidence="3"/>
<dbReference type="PANTHER" id="PTHR11895:SF169">
    <property type="entry name" value="GLUTAMYL-TRNA(GLN) AMIDOTRANSFERASE"/>
    <property type="match status" value="1"/>
</dbReference>
<dbReference type="Pfam" id="PF21986">
    <property type="entry name" value="AH_C"/>
    <property type="match status" value="1"/>
</dbReference>
<comment type="caution">
    <text evidence="3">The sequence shown here is derived from an EMBL/GenBank/DDBJ whole genome shotgun (WGS) entry which is preliminary data.</text>
</comment>
<dbReference type="InterPro" id="IPR014085">
    <property type="entry name" value="Allophanate_hydrolase"/>
</dbReference>
<evidence type="ECO:0000259" key="1">
    <source>
        <dbReference type="Pfam" id="PF01425"/>
    </source>
</evidence>
<dbReference type="Gene3D" id="3.10.490.10">
    <property type="entry name" value="Gamma-glutamyl cyclotransferase-like"/>
    <property type="match status" value="1"/>
</dbReference>
<feature type="domain" description="Amidase" evidence="1">
    <location>
        <begin position="31"/>
        <end position="441"/>
    </location>
</feature>
<dbReference type="Gene3D" id="1.20.58.1700">
    <property type="match status" value="1"/>
</dbReference>
<evidence type="ECO:0000313" key="3">
    <source>
        <dbReference type="EMBL" id="MET4717061.1"/>
    </source>
</evidence>
<reference evidence="3 4" key="1">
    <citation type="submission" date="2024-06" db="EMBL/GenBank/DDBJ databases">
        <title>Genomic Encyclopedia of Type Strains, Phase V (KMG-V): Genome sequencing to study the core and pangenomes of soil and plant-associated prokaryotes.</title>
        <authorList>
            <person name="Whitman W."/>
        </authorList>
    </citation>
    <scope>NUCLEOTIDE SEQUENCE [LARGE SCALE GENOMIC DNA]</scope>
    <source>
        <strain evidence="3 4">USDA 160</strain>
    </source>
</reference>
<dbReference type="Pfam" id="PF01425">
    <property type="entry name" value="Amidase"/>
    <property type="match status" value="1"/>
</dbReference>
<dbReference type="SUPFAM" id="SSF75304">
    <property type="entry name" value="Amidase signature (AS) enzymes"/>
    <property type="match status" value="1"/>
</dbReference>
<keyword evidence="4" id="KW-1185">Reference proteome</keyword>
<organism evidence="3 4">
    <name type="scientific">Bradyrhizobium japonicum</name>
    <dbReference type="NCBI Taxonomy" id="375"/>
    <lineage>
        <taxon>Bacteria</taxon>
        <taxon>Pseudomonadati</taxon>
        <taxon>Pseudomonadota</taxon>
        <taxon>Alphaproteobacteria</taxon>
        <taxon>Hyphomicrobiales</taxon>
        <taxon>Nitrobacteraceae</taxon>
        <taxon>Bradyrhizobium</taxon>
    </lineage>
</organism>
<dbReference type="EMBL" id="JBEPTQ010000002">
    <property type="protein sequence ID" value="MET4717061.1"/>
    <property type="molecule type" value="Genomic_DNA"/>
</dbReference>
<dbReference type="GO" id="GO:0004039">
    <property type="term" value="F:allophanate hydrolase activity"/>
    <property type="evidence" value="ECO:0007669"/>
    <property type="project" value="UniProtKB-EC"/>
</dbReference>
<dbReference type="NCBIfam" id="NF006043">
    <property type="entry name" value="PRK08186.1"/>
    <property type="match status" value="1"/>
</dbReference>
<dbReference type="InterPro" id="IPR023631">
    <property type="entry name" value="Amidase_dom"/>
</dbReference>
<dbReference type="NCBIfam" id="TIGR02713">
    <property type="entry name" value="allophanate_hyd"/>
    <property type="match status" value="1"/>
</dbReference>
<keyword evidence="3" id="KW-0378">Hydrolase</keyword>
<evidence type="ECO:0000313" key="4">
    <source>
        <dbReference type="Proteomes" id="UP001549291"/>
    </source>
</evidence>
<gene>
    <name evidence="3" type="ORF">ABIF63_001167</name>
</gene>